<keyword evidence="4" id="KW-0408">Iron</keyword>
<evidence type="ECO:0000313" key="8">
    <source>
        <dbReference type="EMBL" id="MFC3182079.1"/>
    </source>
</evidence>
<reference evidence="9" key="1">
    <citation type="journal article" date="2019" name="Int. J. Syst. Evol. Microbiol.">
        <title>The Global Catalogue of Microorganisms (GCM) 10K type strain sequencing project: providing services to taxonomists for standard genome sequencing and annotation.</title>
        <authorList>
            <consortium name="The Broad Institute Genomics Platform"/>
            <consortium name="The Broad Institute Genome Sequencing Center for Infectious Disease"/>
            <person name="Wu L."/>
            <person name="Ma J."/>
        </authorList>
    </citation>
    <scope>NUCLEOTIDE SEQUENCE [LARGE SCALE GENOMIC DNA]</scope>
    <source>
        <strain evidence="9">KCTC 52039</strain>
    </source>
</reference>
<sequence>MHATWHLPNGTTRTETVKPGQSLMEAAVAHNIPGVIGECGGSLSCATCHVVVDPAWAARTGTASAFEDDMLDVTDVDRQPTSRLSCQIRMTEALDGLILHVPG</sequence>
<dbReference type="InterPro" id="IPR001041">
    <property type="entry name" value="2Fe-2S_ferredoxin-type"/>
</dbReference>
<accession>A0ABV7J5C4</accession>
<dbReference type="SUPFAM" id="SSF54292">
    <property type="entry name" value="2Fe-2S ferredoxin-like"/>
    <property type="match status" value="1"/>
</dbReference>
<dbReference type="Proteomes" id="UP001595547">
    <property type="component" value="Unassembled WGS sequence"/>
</dbReference>
<evidence type="ECO:0000256" key="4">
    <source>
        <dbReference type="ARBA" id="ARBA00023004"/>
    </source>
</evidence>
<dbReference type="Gene3D" id="3.10.20.30">
    <property type="match status" value="1"/>
</dbReference>
<evidence type="ECO:0000313" key="9">
    <source>
        <dbReference type="Proteomes" id="UP001595547"/>
    </source>
</evidence>
<evidence type="ECO:0000256" key="5">
    <source>
        <dbReference type="ARBA" id="ARBA00023014"/>
    </source>
</evidence>
<comment type="caution">
    <text evidence="8">The sequence shown here is derived from an EMBL/GenBank/DDBJ whole genome shotgun (WGS) entry which is preliminary data.</text>
</comment>
<dbReference type="InterPro" id="IPR001055">
    <property type="entry name" value="Adrenodoxin-like"/>
</dbReference>
<dbReference type="PANTHER" id="PTHR23426:SF65">
    <property type="entry name" value="FERREDOXIN-2, MITOCHONDRIAL"/>
    <property type="match status" value="1"/>
</dbReference>
<dbReference type="EMBL" id="JBHRTO010000001">
    <property type="protein sequence ID" value="MFC3182079.1"/>
    <property type="molecule type" value="Genomic_DNA"/>
</dbReference>
<dbReference type="InterPro" id="IPR018298">
    <property type="entry name" value="Adrenodoxin_Fe-S_BS"/>
</dbReference>
<evidence type="ECO:0000256" key="3">
    <source>
        <dbReference type="ARBA" id="ARBA00022723"/>
    </source>
</evidence>
<evidence type="ECO:0000259" key="7">
    <source>
        <dbReference type="PROSITE" id="PS51085"/>
    </source>
</evidence>
<dbReference type="PROSITE" id="PS51085">
    <property type="entry name" value="2FE2S_FER_2"/>
    <property type="match status" value="1"/>
</dbReference>
<dbReference type="Pfam" id="PF00111">
    <property type="entry name" value="Fer2"/>
    <property type="match status" value="1"/>
</dbReference>
<protein>
    <submittedName>
        <fullName evidence="8">2Fe-2S iron-sulfur cluster-binding protein</fullName>
    </submittedName>
</protein>
<dbReference type="PANTHER" id="PTHR23426">
    <property type="entry name" value="FERREDOXIN/ADRENODOXIN"/>
    <property type="match status" value="1"/>
</dbReference>
<dbReference type="PRINTS" id="PR00355">
    <property type="entry name" value="ADRENODOXIN"/>
</dbReference>
<name>A0ABV7J5C4_9RHOB</name>
<feature type="domain" description="2Fe-2S ferredoxin-type" evidence="7">
    <location>
        <begin position="1"/>
        <end position="103"/>
    </location>
</feature>
<dbReference type="PROSITE" id="PS00814">
    <property type="entry name" value="ADX"/>
    <property type="match status" value="1"/>
</dbReference>
<gene>
    <name evidence="8" type="ORF">ACFOGH_13840</name>
</gene>
<dbReference type="InterPro" id="IPR036010">
    <property type="entry name" value="2Fe-2S_ferredoxin-like_sf"/>
</dbReference>
<comment type="cofactor">
    <cofactor evidence="6">
        <name>[2Fe-2S] cluster</name>
        <dbReference type="ChEBI" id="CHEBI:190135"/>
    </cofactor>
</comment>
<evidence type="ECO:0000256" key="2">
    <source>
        <dbReference type="ARBA" id="ARBA00022714"/>
    </source>
</evidence>
<keyword evidence="5" id="KW-0411">Iron-sulfur</keyword>
<organism evidence="8 9">
    <name type="scientific">Cypionkella sinensis</name>
    <dbReference type="NCBI Taxonomy" id="1756043"/>
    <lineage>
        <taxon>Bacteria</taxon>
        <taxon>Pseudomonadati</taxon>
        <taxon>Pseudomonadota</taxon>
        <taxon>Alphaproteobacteria</taxon>
        <taxon>Rhodobacterales</taxon>
        <taxon>Paracoccaceae</taxon>
        <taxon>Cypionkella</taxon>
    </lineage>
</organism>
<dbReference type="CDD" id="cd00207">
    <property type="entry name" value="fer2"/>
    <property type="match status" value="1"/>
</dbReference>
<dbReference type="RefSeq" id="WP_380073659.1">
    <property type="nucleotide sequence ID" value="NZ_JBHRTO010000001.1"/>
</dbReference>
<evidence type="ECO:0000256" key="1">
    <source>
        <dbReference type="ARBA" id="ARBA00010914"/>
    </source>
</evidence>
<proteinExistence type="inferred from homology"/>
<evidence type="ECO:0000256" key="6">
    <source>
        <dbReference type="ARBA" id="ARBA00034078"/>
    </source>
</evidence>
<dbReference type="InterPro" id="IPR012675">
    <property type="entry name" value="Beta-grasp_dom_sf"/>
</dbReference>
<keyword evidence="3" id="KW-0479">Metal-binding</keyword>
<keyword evidence="2" id="KW-0001">2Fe-2S</keyword>
<keyword evidence="9" id="KW-1185">Reference proteome</keyword>
<comment type="similarity">
    <text evidence="1">Belongs to the adrenodoxin/putidaredoxin family.</text>
</comment>